<keyword evidence="3" id="KW-1185">Reference proteome</keyword>
<reference evidence="3" key="1">
    <citation type="journal article" date="2019" name="Int. J. Syst. Evol. Microbiol.">
        <title>The Global Catalogue of Microorganisms (GCM) 10K type strain sequencing project: providing services to taxonomists for standard genome sequencing and annotation.</title>
        <authorList>
            <consortium name="The Broad Institute Genomics Platform"/>
            <consortium name="The Broad Institute Genome Sequencing Center for Infectious Disease"/>
            <person name="Wu L."/>
            <person name="Ma J."/>
        </authorList>
    </citation>
    <scope>NUCLEOTIDE SEQUENCE [LARGE SCALE GENOMIC DNA]</scope>
    <source>
        <strain evidence="3">KCTC 42087</strain>
    </source>
</reference>
<feature type="compositionally biased region" description="Polar residues" evidence="1">
    <location>
        <begin position="45"/>
        <end position="55"/>
    </location>
</feature>
<evidence type="ECO:0000313" key="3">
    <source>
        <dbReference type="Proteomes" id="UP001596074"/>
    </source>
</evidence>
<dbReference type="EMBL" id="JBHSON010000043">
    <property type="protein sequence ID" value="MFC5749608.1"/>
    <property type="molecule type" value="Genomic_DNA"/>
</dbReference>
<feature type="region of interest" description="Disordered" evidence="1">
    <location>
        <begin position="1"/>
        <end position="55"/>
    </location>
</feature>
<accession>A0ABW1A433</accession>
<dbReference type="RefSeq" id="WP_378285336.1">
    <property type="nucleotide sequence ID" value="NZ_JBHSON010000043.1"/>
</dbReference>
<comment type="caution">
    <text evidence="2">The sequence shown here is derived from an EMBL/GenBank/DDBJ whole genome shotgun (WGS) entry which is preliminary data.</text>
</comment>
<evidence type="ECO:0000256" key="1">
    <source>
        <dbReference type="SAM" id="MobiDB-lite"/>
    </source>
</evidence>
<name>A0ABW1A433_9ACTN</name>
<gene>
    <name evidence="2" type="ORF">ACFPZN_28635</name>
</gene>
<proteinExistence type="predicted"/>
<dbReference type="Proteomes" id="UP001596074">
    <property type="component" value="Unassembled WGS sequence"/>
</dbReference>
<sequence>MRAINLNANEEKPFQKAMKKKGKGRNTDARTAGFARGAQRRNARQMPNRQLQRGR</sequence>
<protein>
    <recommendedName>
        <fullName evidence="4">Ribosome alternative rescue factor ArfA</fullName>
    </recommendedName>
</protein>
<evidence type="ECO:0000313" key="2">
    <source>
        <dbReference type="EMBL" id="MFC5749608.1"/>
    </source>
</evidence>
<organism evidence="2 3">
    <name type="scientific">Actinomadura rugatobispora</name>
    <dbReference type="NCBI Taxonomy" id="1994"/>
    <lineage>
        <taxon>Bacteria</taxon>
        <taxon>Bacillati</taxon>
        <taxon>Actinomycetota</taxon>
        <taxon>Actinomycetes</taxon>
        <taxon>Streptosporangiales</taxon>
        <taxon>Thermomonosporaceae</taxon>
        <taxon>Actinomadura</taxon>
    </lineage>
</organism>
<evidence type="ECO:0008006" key="4">
    <source>
        <dbReference type="Google" id="ProtNLM"/>
    </source>
</evidence>